<dbReference type="PANTHER" id="PTHR42957">
    <property type="entry name" value="HELICASE MJ1565-RELATED"/>
    <property type="match status" value="1"/>
</dbReference>
<dbReference type="InterPro" id="IPR027417">
    <property type="entry name" value="P-loop_NTPase"/>
</dbReference>
<dbReference type="AlphaFoldDB" id="A0A1M5IKR7"/>
<dbReference type="EMBL" id="FQWO01000001">
    <property type="protein sequence ID" value="SHG28363.1"/>
    <property type="molecule type" value="Genomic_DNA"/>
</dbReference>
<reference evidence="2 5" key="3">
    <citation type="submission" date="2018-03" db="EMBL/GenBank/DDBJ databases">
        <title>Genomic Encyclopedia of Archaeal and Bacterial Type Strains, Phase II (KMG-II): from individual species to whole genera.</title>
        <authorList>
            <person name="Goeker M."/>
        </authorList>
    </citation>
    <scope>NUCLEOTIDE SEQUENCE [LARGE SCALE GENOMIC DNA]</scope>
    <source>
        <strain evidence="2 5">DSM 17797</strain>
    </source>
</reference>
<dbReference type="Pfam" id="PF01935">
    <property type="entry name" value="DUF87"/>
    <property type="match status" value="1"/>
</dbReference>
<protein>
    <recommendedName>
        <fullName evidence="1">Helicase HerA central domain-containing protein</fullName>
    </recommendedName>
</protein>
<gene>
    <name evidence="2" type="ORF">BC624_101277</name>
    <name evidence="3" type="ORF">SAMN05443373_101277</name>
</gene>
<dbReference type="STRING" id="280093.SAMN05443373_101277"/>
<name>A0A1M5IKR7_9FLAO</name>
<dbReference type="InterPro" id="IPR008571">
    <property type="entry name" value="HerA-like"/>
</dbReference>
<dbReference type="OrthoDB" id="9806951at2"/>
<reference evidence="4" key="2">
    <citation type="submission" date="2016-11" db="EMBL/GenBank/DDBJ databases">
        <authorList>
            <person name="Varghese N."/>
            <person name="Submissions S."/>
        </authorList>
    </citation>
    <scope>NUCLEOTIDE SEQUENCE [LARGE SCALE GENOMIC DNA]</scope>
    <source>
        <strain evidence="4">DSM 19729</strain>
    </source>
</reference>
<dbReference type="SUPFAM" id="SSF52540">
    <property type="entry name" value="P-loop containing nucleoside triphosphate hydrolases"/>
    <property type="match status" value="1"/>
</dbReference>
<dbReference type="InterPro" id="IPR002789">
    <property type="entry name" value="HerA_central"/>
</dbReference>
<dbReference type="Proteomes" id="UP000184384">
    <property type="component" value="Unassembled WGS sequence"/>
</dbReference>
<keyword evidence="5" id="KW-1185">Reference proteome</keyword>
<proteinExistence type="predicted"/>
<dbReference type="CDD" id="cd01127">
    <property type="entry name" value="TrwB_TraG_TraD_VirD4"/>
    <property type="match status" value="1"/>
</dbReference>
<accession>A0A1M5IKR7</accession>
<evidence type="ECO:0000313" key="5">
    <source>
        <dbReference type="Proteomes" id="UP000237771"/>
    </source>
</evidence>
<dbReference type="Gene3D" id="3.40.50.300">
    <property type="entry name" value="P-loop containing nucleotide triphosphate hydrolases"/>
    <property type="match status" value="2"/>
</dbReference>
<dbReference type="Proteomes" id="UP000237771">
    <property type="component" value="Unassembled WGS sequence"/>
</dbReference>
<evidence type="ECO:0000313" key="4">
    <source>
        <dbReference type="Proteomes" id="UP000184384"/>
    </source>
</evidence>
<dbReference type="EMBL" id="PVUB01000001">
    <property type="protein sequence ID" value="PRZ27992.1"/>
    <property type="molecule type" value="Genomic_DNA"/>
</dbReference>
<evidence type="ECO:0000259" key="1">
    <source>
        <dbReference type="Pfam" id="PF01935"/>
    </source>
</evidence>
<reference evidence="3" key="1">
    <citation type="submission" date="2016-11" db="EMBL/GenBank/DDBJ databases">
        <authorList>
            <person name="Jaros S."/>
            <person name="Januszkiewicz K."/>
            <person name="Wedrychowicz H."/>
        </authorList>
    </citation>
    <scope>NUCLEOTIDE SEQUENCE [LARGE SCALE GENOMIC DNA]</scope>
    <source>
        <strain evidence="3">DSM 19729</strain>
    </source>
</reference>
<evidence type="ECO:0000313" key="3">
    <source>
        <dbReference type="EMBL" id="SHG28363.1"/>
    </source>
</evidence>
<dbReference type="PANTHER" id="PTHR42957:SF1">
    <property type="entry name" value="HELICASE MJ1565-RELATED"/>
    <property type="match status" value="1"/>
</dbReference>
<feature type="domain" description="Helicase HerA central" evidence="1">
    <location>
        <begin position="155"/>
        <end position="381"/>
    </location>
</feature>
<organism evidence="3 4">
    <name type="scientific">Flavobacterium granuli</name>
    <dbReference type="NCBI Taxonomy" id="280093"/>
    <lineage>
        <taxon>Bacteria</taxon>
        <taxon>Pseudomonadati</taxon>
        <taxon>Bacteroidota</taxon>
        <taxon>Flavobacteriia</taxon>
        <taxon>Flavobacteriales</taxon>
        <taxon>Flavobacteriaceae</taxon>
        <taxon>Flavobacterium</taxon>
    </lineage>
</organism>
<evidence type="ECO:0000313" key="2">
    <source>
        <dbReference type="EMBL" id="PRZ27992.1"/>
    </source>
</evidence>
<dbReference type="RefSeq" id="WP_106357390.1">
    <property type="nucleotide sequence ID" value="NZ_FQWO01000001.1"/>
</dbReference>
<sequence>MNKEIFTTNQSLRIGKIIEVSGNSIRIELDIKITELTRSVYGQIYSVGQIGSIIKIHFGRKILFAYVRMLRMQSDIQSEEGKAQILPGDDKRILEADLFGQGIWSVKNKQLEFNRGIETYPLPLQDAFLCLNDELESIYRAAENLKENKINPMVPIGNYVGGNNAICRANIDKLFGHHCAILGSTGSGKSGTVASILHSVLSHKTDGKNISPRIIMIDPHGEYAKAFGDKAVVYKAYSEASTSTIKAEQLKLPYWLMSSDEFRSLVIGKTEFEATSQTNMVYQAITYARLLNHELVQNIGANPLGEAKDDIPEGVTTPEQILNFDRDKPTPFLLSEFIKHIDKVQGQKPGKSENLAASSGRDKIDSILKKLKVLRTNPQLSFIMDEFSPESPKLDEILAQFFGEIKDETTGVDKNLRIIDISGLPNEVAGPLTALIARLLFQYKLWQTREEREKDPVLFICEEAHRYVPNHGEAQYKEAQEAVRRIAKEGRKYGVGLMLISQRPSDVESTVLSQCNSWIILRLTNSSDQEHVSKFLPDSLTGLTKMLPSLTRREAIFVGEAAALPSRIRINKLTEEQLPDSNDISFVKGWSNEPTKSSELETVSKRWLG</sequence>